<dbReference type="Proteomes" id="UP000243797">
    <property type="component" value="Unassembled WGS sequence"/>
</dbReference>
<dbReference type="OrthoDB" id="9909311at2759"/>
<dbReference type="InterPro" id="IPR050863">
    <property type="entry name" value="CenT-Element_Derived"/>
</dbReference>
<dbReference type="PANTHER" id="PTHR19303">
    <property type="entry name" value="TRANSPOSON"/>
    <property type="match status" value="1"/>
</dbReference>
<feature type="compositionally biased region" description="Polar residues" evidence="2">
    <location>
        <begin position="109"/>
        <end position="124"/>
    </location>
</feature>
<dbReference type="GO" id="GO:0005634">
    <property type="term" value="C:nucleus"/>
    <property type="evidence" value="ECO:0007669"/>
    <property type="project" value="TreeGrafter"/>
</dbReference>
<dbReference type="EMBL" id="NKHZ01000047">
    <property type="protein sequence ID" value="PNS17933.1"/>
    <property type="molecule type" value="Genomic_DNA"/>
</dbReference>
<comment type="caution">
    <text evidence="4">The sequence shown here is derived from an EMBL/GenBank/DDBJ whole genome shotgun (WGS) entry which is preliminary data.</text>
</comment>
<dbReference type="SUPFAM" id="SSF46689">
    <property type="entry name" value="Homeodomain-like"/>
    <property type="match status" value="2"/>
</dbReference>
<dbReference type="SMART" id="SM00674">
    <property type="entry name" value="CENPB"/>
    <property type="match status" value="1"/>
</dbReference>
<evidence type="ECO:0000313" key="4">
    <source>
        <dbReference type="EMBL" id="PNS17933.1"/>
    </source>
</evidence>
<protein>
    <submittedName>
        <fullName evidence="4">Major centromere autoantigen B</fullName>
    </submittedName>
</protein>
<reference evidence="4 5" key="1">
    <citation type="submission" date="2017-06" db="EMBL/GenBank/DDBJ databases">
        <title>Draft genome sequence of a variant of Elsinoe murrayae.</title>
        <authorList>
            <person name="Cheng Q."/>
        </authorList>
    </citation>
    <scope>NUCLEOTIDE SEQUENCE [LARGE SCALE GENOMIC DNA]</scope>
    <source>
        <strain evidence="4 5">CQ-2017a</strain>
    </source>
</reference>
<feature type="compositionally biased region" description="Polar residues" evidence="2">
    <location>
        <begin position="303"/>
        <end position="324"/>
    </location>
</feature>
<dbReference type="Gene3D" id="1.10.10.60">
    <property type="entry name" value="Homeodomain-like"/>
    <property type="match status" value="2"/>
</dbReference>
<feature type="region of interest" description="Disordered" evidence="2">
    <location>
        <begin position="1"/>
        <end position="31"/>
    </location>
</feature>
<dbReference type="Pfam" id="PF03221">
    <property type="entry name" value="HTH_Tnp_Tc5"/>
    <property type="match status" value="1"/>
</dbReference>
<dbReference type="GO" id="GO:0003677">
    <property type="term" value="F:DNA binding"/>
    <property type="evidence" value="ECO:0007669"/>
    <property type="project" value="UniProtKB-KW"/>
</dbReference>
<accession>A0A2K1QST0</accession>
<proteinExistence type="predicted"/>
<dbReference type="InterPro" id="IPR006600">
    <property type="entry name" value="HTH_CenpB_DNA-bd_dom"/>
</dbReference>
<name>A0A2K1QST0_9PEZI</name>
<organism evidence="4 5">
    <name type="scientific">Sphaceloma murrayae</name>
    <dbReference type="NCBI Taxonomy" id="2082308"/>
    <lineage>
        <taxon>Eukaryota</taxon>
        <taxon>Fungi</taxon>
        <taxon>Dikarya</taxon>
        <taxon>Ascomycota</taxon>
        <taxon>Pezizomycotina</taxon>
        <taxon>Dothideomycetes</taxon>
        <taxon>Dothideomycetidae</taxon>
        <taxon>Myriangiales</taxon>
        <taxon>Elsinoaceae</taxon>
        <taxon>Sphaceloma</taxon>
    </lineage>
</organism>
<dbReference type="STRING" id="2082308.A0A2K1QST0"/>
<evidence type="ECO:0000259" key="3">
    <source>
        <dbReference type="PROSITE" id="PS51253"/>
    </source>
</evidence>
<feature type="domain" description="HTH CENPB-type" evidence="3">
    <location>
        <begin position="183"/>
        <end position="256"/>
    </location>
</feature>
<evidence type="ECO:0000256" key="1">
    <source>
        <dbReference type="ARBA" id="ARBA00023125"/>
    </source>
</evidence>
<feature type="compositionally biased region" description="Low complexity" evidence="2">
    <location>
        <begin position="269"/>
        <end position="289"/>
    </location>
</feature>
<feature type="region of interest" description="Disordered" evidence="2">
    <location>
        <begin position="456"/>
        <end position="475"/>
    </location>
</feature>
<sequence length="518" mass="57374">MEHGRDYRRTQSHTSPPWPDQHLYPHSHHGTPAQEYMQYNWSQPPLPEAMPYPQQPLPDAQYHHLPFDQRLEPSMPAWPSQLTGDHQNMYKTMAFQSAQGLPSIDPFATQPNSSGSGASSTPNPRRTLTDDDRRDMCLFAEEYPNLKQIEIGARFKVDRSTVSKVLRHKDKYLAGTGRSRSRPPLKREKSRKGEVENALSAWAMKQRKLKIPLSDGEIREQAARFAAASGGDISNPATNANWVAKFKRSHSFSTSRKTPLMGEDPDMPSNPGSPDSKSPSSALSPAVSSLRMMTSSEDLKSGVSDTASDPRSPSQPANISLTSALRDPSTFSQDFYPESWKDYTAVSVGPSSTFVHRNARPIAPASLESSDRQRRSTFPQMEMNTYLPTSTAEHLAKIENTTLLDSPMDEYNSLIESPEEHFYADVSNPTSDPTSALESATISPSEMMVTAAAPSFPMTHSRRTSSIPTPSQDEARAGLDTAMRYLRKQGKGLDGTEELMVRMLQDKLAGQQVGSLNS</sequence>
<dbReference type="InParanoid" id="A0A2K1QST0"/>
<dbReference type="PROSITE" id="PS51253">
    <property type="entry name" value="HTH_CENPB"/>
    <property type="match status" value="1"/>
</dbReference>
<keyword evidence="5" id="KW-1185">Reference proteome</keyword>
<gene>
    <name evidence="4" type="ORF">CAC42_3892</name>
</gene>
<dbReference type="InterPro" id="IPR009057">
    <property type="entry name" value="Homeodomain-like_sf"/>
</dbReference>
<feature type="region of interest" description="Disordered" evidence="2">
    <location>
        <begin position="173"/>
        <end position="194"/>
    </location>
</feature>
<feature type="compositionally biased region" description="Basic and acidic residues" evidence="2">
    <location>
        <begin position="185"/>
        <end position="194"/>
    </location>
</feature>
<dbReference type="PANTHER" id="PTHR19303:SF70">
    <property type="entry name" value="HTH CENPB-TYPE DOMAIN-CONTAINING PROTEIN"/>
    <property type="match status" value="1"/>
</dbReference>
<feature type="region of interest" description="Disordered" evidence="2">
    <location>
        <begin position="253"/>
        <end position="324"/>
    </location>
</feature>
<dbReference type="AlphaFoldDB" id="A0A2K1QST0"/>
<feature type="region of interest" description="Disordered" evidence="2">
    <location>
        <begin position="102"/>
        <end position="131"/>
    </location>
</feature>
<evidence type="ECO:0000256" key="2">
    <source>
        <dbReference type="SAM" id="MobiDB-lite"/>
    </source>
</evidence>
<keyword evidence="1" id="KW-0238">DNA-binding</keyword>
<evidence type="ECO:0000313" key="5">
    <source>
        <dbReference type="Proteomes" id="UP000243797"/>
    </source>
</evidence>